<name>A0A396ZVX4_APHAT</name>
<feature type="compositionally biased region" description="Basic and acidic residues" evidence="1">
    <location>
        <begin position="39"/>
        <end position="51"/>
    </location>
</feature>
<reference evidence="2 3" key="1">
    <citation type="submission" date="2018-08" db="EMBL/GenBank/DDBJ databases">
        <title>Aphanomyces genome sequencing and annotation.</title>
        <authorList>
            <person name="Minardi D."/>
            <person name="Oidtmann B."/>
            <person name="Van Der Giezen M."/>
            <person name="Studholme D.J."/>
        </authorList>
    </citation>
    <scope>NUCLEOTIDE SEQUENCE [LARGE SCALE GENOMIC DNA]</scope>
    <source>
        <strain evidence="2 3">Kv</strain>
    </source>
</reference>
<gene>
    <name evidence="2" type="ORF">DYB36_009819</name>
</gene>
<evidence type="ECO:0000256" key="1">
    <source>
        <dbReference type="SAM" id="MobiDB-lite"/>
    </source>
</evidence>
<dbReference type="Proteomes" id="UP000265427">
    <property type="component" value="Unassembled WGS sequence"/>
</dbReference>
<dbReference type="EMBL" id="QUSZ01008950">
    <property type="protein sequence ID" value="RHX99732.1"/>
    <property type="molecule type" value="Genomic_DNA"/>
</dbReference>
<dbReference type="AlphaFoldDB" id="A0A396ZVX4"/>
<evidence type="ECO:0000313" key="3">
    <source>
        <dbReference type="Proteomes" id="UP000265427"/>
    </source>
</evidence>
<feature type="region of interest" description="Disordered" evidence="1">
    <location>
        <begin position="1"/>
        <end position="81"/>
    </location>
</feature>
<accession>A0A396ZVX4</accession>
<evidence type="ECO:0008006" key="4">
    <source>
        <dbReference type="Google" id="ProtNLM"/>
    </source>
</evidence>
<proteinExistence type="predicted"/>
<protein>
    <recommendedName>
        <fullName evidence="4">Reverse transcriptase Ty1/copia-type domain-containing protein</fullName>
    </recommendedName>
</protein>
<dbReference type="PANTHER" id="PTHR11439">
    <property type="entry name" value="GAG-POL-RELATED RETROTRANSPOSON"/>
    <property type="match status" value="1"/>
</dbReference>
<sequence length="249" mass="27331">MRSPQSPRSDASIGRTPKSHTPMMRESANESVSNARGSARLEEVAKRREAAAARTTETQLDERPPLHPVRSSARPYNADMPFMEAPANTTRTEDGERQRRVPPQKTHIERMAAKYGLTNSKRVDTPIPADNLAADAGLPLDDKPFRTIVGSLMYCAMVTRPDIVLAVTQLSRHLSALHQLHMARLVVTYLLHTKDVGISFDGKPRWNGELIGFSDSSWADDRATGCSLVTICGYLLAAPSRGGPSFKPS</sequence>
<dbReference type="PANTHER" id="PTHR11439:SF467">
    <property type="entry name" value="INTEGRASE CATALYTIC DOMAIN-CONTAINING PROTEIN"/>
    <property type="match status" value="1"/>
</dbReference>
<dbReference type="VEuPathDB" id="FungiDB:H257_11099"/>
<evidence type="ECO:0000313" key="2">
    <source>
        <dbReference type="EMBL" id="RHX99732.1"/>
    </source>
</evidence>
<organism evidence="2 3">
    <name type="scientific">Aphanomyces astaci</name>
    <name type="common">Crayfish plague agent</name>
    <dbReference type="NCBI Taxonomy" id="112090"/>
    <lineage>
        <taxon>Eukaryota</taxon>
        <taxon>Sar</taxon>
        <taxon>Stramenopiles</taxon>
        <taxon>Oomycota</taxon>
        <taxon>Saprolegniomycetes</taxon>
        <taxon>Saprolegniales</taxon>
        <taxon>Verrucalvaceae</taxon>
        <taxon>Aphanomyces</taxon>
    </lineage>
</organism>
<comment type="caution">
    <text evidence="2">The sequence shown here is derived from an EMBL/GenBank/DDBJ whole genome shotgun (WGS) entry which is preliminary data.</text>
</comment>